<dbReference type="Proteomes" id="UP000002320">
    <property type="component" value="Unassembled WGS sequence"/>
</dbReference>
<dbReference type="PANTHER" id="PTHR23318">
    <property type="entry name" value="ATP SYNTHASE GAMMA-RELATED"/>
    <property type="match status" value="1"/>
</dbReference>
<evidence type="ECO:0000259" key="4">
    <source>
        <dbReference type="Pfam" id="PF04802"/>
    </source>
</evidence>
<evidence type="ECO:0000313" key="6">
    <source>
        <dbReference type="EnsemblMetazoa" id="CPIJ017238-PA"/>
    </source>
</evidence>
<dbReference type="eggNOG" id="KOG2175">
    <property type="taxonomic scope" value="Eukaryota"/>
</dbReference>
<dbReference type="OrthoDB" id="27483at2759"/>
<dbReference type="InterPro" id="IPR006887">
    <property type="entry name" value="P4R3-like_central_dom"/>
</dbReference>
<reference evidence="6" key="2">
    <citation type="submission" date="2020-05" db="UniProtKB">
        <authorList>
            <consortium name="EnsemblMetazoa"/>
        </authorList>
    </citation>
    <scope>IDENTIFICATION</scope>
    <source>
        <strain evidence="6">JHB</strain>
    </source>
</reference>
<evidence type="ECO:0000256" key="3">
    <source>
        <dbReference type="SAM" id="MobiDB-lite"/>
    </source>
</evidence>
<gene>
    <name evidence="6" type="primary">6050906</name>
    <name evidence="5" type="ORF">CpipJ_CPIJ017238</name>
</gene>
<dbReference type="VEuPathDB" id="VectorBase:CPIJ017238"/>
<dbReference type="STRING" id="7176.B0XCQ6"/>
<dbReference type="InterPro" id="IPR051137">
    <property type="entry name" value="PP4R3-like"/>
</dbReference>
<name>B0XCQ6_CULQU</name>
<accession>B0XCQ6</accession>
<dbReference type="AlphaFoldDB" id="B0XCQ6"/>
<dbReference type="KEGG" id="cqu:CpipJ_CPIJ017238"/>
<evidence type="ECO:0000313" key="5">
    <source>
        <dbReference type="EMBL" id="EDS44952.1"/>
    </source>
</evidence>
<protein>
    <recommendedName>
        <fullName evidence="4">Serine/threonine-protein phosphatase 4 regulatory subunit 3-like central domain-containing protein</fullName>
    </recommendedName>
</protein>
<reference evidence="5" key="1">
    <citation type="submission" date="2007-03" db="EMBL/GenBank/DDBJ databases">
        <title>Annotation of Culex pipiens quinquefasciatus.</title>
        <authorList>
            <consortium name="The Broad Institute Genome Sequencing Platform"/>
            <person name="Atkinson P.W."/>
            <person name="Hemingway J."/>
            <person name="Christensen B.M."/>
            <person name="Higgs S."/>
            <person name="Kodira C."/>
            <person name="Hannick L."/>
            <person name="Megy K."/>
            <person name="O'Leary S."/>
            <person name="Pearson M."/>
            <person name="Haas B.J."/>
            <person name="Mauceli E."/>
            <person name="Wortman J.R."/>
            <person name="Lee N.H."/>
            <person name="Guigo R."/>
            <person name="Stanke M."/>
            <person name="Alvarado L."/>
            <person name="Amedeo P."/>
            <person name="Antoine C.H."/>
            <person name="Arensburger P."/>
            <person name="Bidwell S.L."/>
            <person name="Crawford M."/>
            <person name="Camaro F."/>
            <person name="Devon K."/>
            <person name="Engels R."/>
            <person name="Hammond M."/>
            <person name="Howarth C."/>
            <person name="Koehrsen M."/>
            <person name="Lawson D."/>
            <person name="Montgomery P."/>
            <person name="Nene V."/>
            <person name="Nusbaum C."/>
            <person name="Puiu D."/>
            <person name="Romero-Severson J."/>
            <person name="Severson D.W."/>
            <person name="Shumway M."/>
            <person name="Sisk P."/>
            <person name="Stolte C."/>
            <person name="Zeng Q."/>
            <person name="Eisenstadt E."/>
            <person name="Fraser-Liggett C."/>
            <person name="Strausberg R."/>
            <person name="Galagan J."/>
            <person name="Birren B."/>
            <person name="Collins F.H."/>
        </authorList>
    </citation>
    <scope>NUCLEOTIDE SEQUENCE [LARGE SCALE GENOMIC DNA]</scope>
    <source>
        <strain evidence="5">JHB</strain>
    </source>
</reference>
<keyword evidence="2" id="KW-0539">Nucleus</keyword>
<evidence type="ECO:0000256" key="1">
    <source>
        <dbReference type="ARBA" id="ARBA00004123"/>
    </source>
</evidence>
<organism>
    <name type="scientific">Culex quinquefasciatus</name>
    <name type="common">Southern house mosquito</name>
    <name type="synonym">Culex pungens</name>
    <dbReference type="NCBI Taxonomy" id="7176"/>
    <lineage>
        <taxon>Eukaryota</taxon>
        <taxon>Metazoa</taxon>
        <taxon>Ecdysozoa</taxon>
        <taxon>Arthropoda</taxon>
        <taxon>Hexapoda</taxon>
        <taxon>Insecta</taxon>
        <taxon>Pterygota</taxon>
        <taxon>Neoptera</taxon>
        <taxon>Endopterygota</taxon>
        <taxon>Diptera</taxon>
        <taxon>Nematocera</taxon>
        <taxon>Culicoidea</taxon>
        <taxon>Culicidae</taxon>
        <taxon>Culicinae</taxon>
        <taxon>Culicini</taxon>
        <taxon>Culex</taxon>
        <taxon>Culex</taxon>
    </lineage>
</organism>
<evidence type="ECO:0000256" key="2">
    <source>
        <dbReference type="ARBA" id="ARBA00023242"/>
    </source>
</evidence>
<dbReference type="VEuPathDB" id="VectorBase:CQUJHB002194"/>
<dbReference type="GO" id="GO:0005654">
    <property type="term" value="C:nucleoplasm"/>
    <property type="evidence" value="ECO:0007669"/>
    <property type="project" value="TreeGrafter"/>
</dbReference>
<comment type="subcellular location">
    <subcellularLocation>
        <location evidence="1">Nucleus</location>
    </subcellularLocation>
</comment>
<keyword evidence="7" id="KW-1185">Reference proteome</keyword>
<dbReference type="EMBL" id="DS232711">
    <property type="protein sequence ID" value="EDS44952.1"/>
    <property type="molecule type" value="Genomic_DNA"/>
</dbReference>
<dbReference type="GO" id="GO:0030289">
    <property type="term" value="C:protein phosphatase 4 complex"/>
    <property type="evidence" value="ECO:0007669"/>
    <property type="project" value="TreeGrafter"/>
</dbReference>
<feature type="region of interest" description="Disordered" evidence="3">
    <location>
        <begin position="266"/>
        <end position="298"/>
    </location>
</feature>
<dbReference type="HOGENOM" id="CLU_934656_0_0_1"/>
<dbReference type="EnsemblMetazoa" id="CPIJ017238-RA">
    <property type="protein sequence ID" value="CPIJ017238-PA"/>
    <property type="gene ID" value="CPIJ017238"/>
</dbReference>
<dbReference type="GO" id="GO:0006974">
    <property type="term" value="P:DNA damage response"/>
    <property type="evidence" value="ECO:0007669"/>
    <property type="project" value="TreeGrafter"/>
</dbReference>
<sequence>MTVNQFCFQWQNLMSQIMRQHQQRRTTTATIEIKPLFLPVASKFCRRFLLPQVWKHPRGTCPRRSKVAPNNKSKAKVFFLVSGGGQPEDLVATQSNREMLSDSIRVAVRDVRLTKIVKGSFSIVREYKLQQYNNSDMDEDKRLINTAIKQMLFGSEPELNGAMLLMDKPANEDYHTVHLLGLVLEWLLFCIEHHNYHIKICIINKDLLRQILVLMKSPHTFLVLGAIRFLRYKRRHNLLVVAVLELFKFVKLCTRTLWSTLTADVQDDQKQERPSAGAAQGDAKGRRCPGQCSLDPAR</sequence>
<feature type="domain" description="Serine/threonine-protein phosphatase 4 regulatory subunit 3-like central" evidence="4">
    <location>
        <begin position="167"/>
        <end position="231"/>
    </location>
</feature>
<dbReference type="PANTHER" id="PTHR23318:SF0">
    <property type="entry name" value="SERINE_THREONINE-PROTEIN PHOSPHATASE 4 REGULATORY SUBUNIT 3"/>
    <property type="match status" value="1"/>
</dbReference>
<proteinExistence type="predicted"/>
<dbReference type="Pfam" id="PF04802">
    <property type="entry name" value="PP4R3"/>
    <property type="match status" value="1"/>
</dbReference>
<dbReference type="GO" id="GO:0072542">
    <property type="term" value="F:protein phosphatase activator activity"/>
    <property type="evidence" value="ECO:0007669"/>
    <property type="project" value="TreeGrafter"/>
</dbReference>
<dbReference type="InParanoid" id="B0XCQ6"/>
<evidence type="ECO:0000313" key="7">
    <source>
        <dbReference type="Proteomes" id="UP000002320"/>
    </source>
</evidence>